<sequence>MKQILMVLFKDIEYDARVQREAIALADSGYEVTICCLNEHDTEPPFLHELITIHKLSISTKQAKKGMVAGPSRKPSFVTKVVRSPLIKLAKDQYAGYEFYTKVKQVMGGHQIDAVHCHDLNTLPAGKRLAAHFGGKLVYDSHELFNEMTGRNNVDRRYGYFIEGKLLKKVDRLISVNPFLLDKFKKRYGELPPSIYLQNIPLLRDEKDRKNNQYFHHLYGLSTDKIVLLYQGGFSRNRGIELCVNAMKQLDEQYHLVLLGDGDIKGDLEKLVTENHLDSRVHFHPKVSPAEILSLTKEADIGLVMYENVSENNYYSTPNKIFEYMLMGLPVVSSNHPGKAYLLEEYDFGLAVDETEDAIVRAIKAIGQRRDYYVQKCHEASKVLNWPNESRKLTHMYNELLP</sequence>
<dbReference type="OrthoDB" id="9813214at2"/>
<dbReference type="RefSeq" id="WP_048311669.1">
    <property type="nucleotide sequence ID" value="NZ_CP119526.1"/>
</dbReference>
<accession>A0A0J6CUT1</accession>
<dbReference type="AlphaFoldDB" id="A0A0J6CUT1"/>
<dbReference type="STRING" id="157733.AB986_13675"/>
<dbReference type="InterPro" id="IPR028098">
    <property type="entry name" value="Glyco_trans_4-like_N"/>
</dbReference>
<evidence type="ECO:0000259" key="3">
    <source>
        <dbReference type="Pfam" id="PF13439"/>
    </source>
</evidence>
<keyword evidence="5" id="KW-1185">Reference proteome</keyword>
<organism evidence="4 5">
    <name type="scientific">Guptibacillus hwajinpoensis</name>
    <dbReference type="NCBI Taxonomy" id="208199"/>
    <lineage>
        <taxon>Bacteria</taxon>
        <taxon>Bacillati</taxon>
        <taxon>Bacillota</taxon>
        <taxon>Bacilli</taxon>
        <taxon>Bacillales</taxon>
        <taxon>Guptibacillaceae</taxon>
        <taxon>Guptibacillus</taxon>
    </lineage>
</organism>
<name>A0A0J6CUT1_9BACL</name>
<comment type="caution">
    <text evidence="4">The sequence shown here is derived from an EMBL/GenBank/DDBJ whole genome shotgun (WGS) entry which is preliminary data.</text>
</comment>
<gene>
    <name evidence="4" type="ORF">AB986_13675</name>
</gene>
<proteinExistence type="predicted"/>
<evidence type="ECO:0000256" key="1">
    <source>
        <dbReference type="ARBA" id="ARBA00022676"/>
    </source>
</evidence>
<reference evidence="4" key="1">
    <citation type="submission" date="2015-06" db="EMBL/GenBank/DDBJ databases">
        <authorList>
            <person name="Liu B."/>
            <person name="Wang J."/>
            <person name="Zhu Y."/>
            <person name="Liu G."/>
            <person name="Chen Q."/>
            <person name="Zheng C."/>
            <person name="Che J."/>
            <person name="Ge C."/>
            <person name="Shi H."/>
            <person name="Pan Z."/>
            <person name="Liu X."/>
        </authorList>
    </citation>
    <scope>NUCLEOTIDE SEQUENCE [LARGE SCALE GENOMIC DNA]</scope>
    <source>
        <strain evidence="4">DSM 16346</strain>
    </source>
</reference>
<protein>
    <recommendedName>
        <fullName evidence="3">Glycosyltransferase subfamily 4-like N-terminal domain-containing protein</fullName>
    </recommendedName>
</protein>
<dbReference type="Pfam" id="PF13692">
    <property type="entry name" value="Glyco_trans_1_4"/>
    <property type="match status" value="1"/>
</dbReference>
<dbReference type="Gene3D" id="3.40.50.2000">
    <property type="entry name" value="Glycogen Phosphorylase B"/>
    <property type="match status" value="2"/>
</dbReference>
<dbReference type="EMBL" id="LELK01000004">
    <property type="protein sequence ID" value="KMM36953.1"/>
    <property type="molecule type" value="Genomic_DNA"/>
</dbReference>
<dbReference type="Pfam" id="PF13439">
    <property type="entry name" value="Glyco_transf_4"/>
    <property type="match status" value="1"/>
</dbReference>
<evidence type="ECO:0000313" key="4">
    <source>
        <dbReference type="EMBL" id="KMM36953.1"/>
    </source>
</evidence>
<dbReference type="GO" id="GO:0016757">
    <property type="term" value="F:glycosyltransferase activity"/>
    <property type="evidence" value="ECO:0007669"/>
    <property type="project" value="UniProtKB-KW"/>
</dbReference>
<keyword evidence="2" id="KW-0808">Transferase</keyword>
<dbReference type="Proteomes" id="UP000035996">
    <property type="component" value="Unassembled WGS sequence"/>
</dbReference>
<feature type="domain" description="Glycosyltransferase subfamily 4-like N-terminal" evidence="3">
    <location>
        <begin position="20"/>
        <end position="192"/>
    </location>
</feature>
<keyword evidence="1" id="KW-0328">Glycosyltransferase</keyword>
<evidence type="ECO:0000313" key="5">
    <source>
        <dbReference type="Proteomes" id="UP000035996"/>
    </source>
</evidence>
<dbReference type="SUPFAM" id="SSF53756">
    <property type="entry name" value="UDP-Glycosyltransferase/glycogen phosphorylase"/>
    <property type="match status" value="1"/>
</dbReference>
<evidence type="ECO:0000256" key="2">
    <source>
        <dbReference type="ARBA" id="ARBA00022679"/>
    </source>
</evidence>
<dbReference type="PANTHER" id="PTHR12526:SF629">
    <property type="entry name" value="TEICHURONIC ACID BIOSYNTHESIS GLYCOSYLTRANSFERASE TUAH-RELATED"/>
    <property type="match status" value="1"/>
</dbReference>
<dbReference type="PANTHER" id="PTHR12526">
    <property type="entry name" value="GLYCOSYLTRANSFERASE"/>
    <property type="match status" value="1"/>
</dbReference>